<feature type="region of interest" description="Disordered" evidence="1">
    <location>
        <begin position="1"/>
        <end position="44"/>
    </location>
</feature>
<dbReference type="AlphaFoldDB" id="A0A1C3ELD0"/>
<protein>
    <submittedName>
        <fullName evidence="2">Uncharacterized protein</fullName>
    </submittedName>
</protein>
<evidence type="ECO:0000256" key="1">
    <source>
        <dbReference type="SAM" id="MobiDB-lite"/>
    </source>
</evidence>
<dbReference type="RefSeq" id="WP_068901111.1">
    <property type="nucleotide sequence ID" value="NZ_JBHUIF010000013.1"/>
</dbReference>
<name>A0A1C3ELD0_9GAMM</name>
<sequence>MTEDYADEGNEAYETNEGIRHGRHRNPYFGEKSCEVTDDGEEHDVFEEESEHSALDDEESEKVFCYHPMIYYSRDHVRSERGKDLSKK</sequence>
<accession>A0A1C3ELD0</accession>
<keyword evidence="3" id="KW-1185">Reference proteome</keyword>
<feature type="compositionally biased region" description="Acidic residues" evidence="1">
    <location>
        <begin position="1"/>
        <end position="11"/>
    </location>
</feature>
<dbReference type="EMBL" id="LYBM01000011">
    <property type="protein sequence ID" value="ODA34034.1"/>
    <property type="molecule type" value="Genomic_DNA"/>
</dbReference>
<evidence type="ECO:0000313" key="3">
    <source>
        <dbReference type="Proteomes" id="UP000094936"/>
    </source>
</evidence>
<gene>
    <name evidence="2" type="ORF">A8L45_08295</name>
</gene>
<organism evidence="2 3">
    <name type="scientific">Veronia pacifica</name>
    <dbReference type="NCBI Taxonomy" id="1080227"/>
    <lineage>
        <taxon>Bacteria</taxon>
        <taxon>Pseudomonadati</taxon>
        <taxon>Pseudomonadota</taxon>
        <taxon>Gammaproteobacteria</taxon>
        <taxon>Vibrionales</taxon>
        <taxon>Vibrionaceae</taxon>
        <taxon>Veronia</taxon>
    </lineage>
</organism>
<comment type="caution">
    <text evidence="2">The sequence shown here is derived from an EMBL/GenBank/DDBJ whole genome shotgun (WGS) entry which is preliminary data.</text>
</comment>
<reference evidence="2 3" key="1">
    <citation type="submission" date="2016-05" db="EMBL/GenBank/DDBJ databases">
        <title>Genomic Taxonomy of the Vibrionaceae.</title>
        <authorList>
            <person name="Gomez-Gil B."/>
            <person name="Enciso-Ibarra J."/>
        </authorList>
    </citation>
    <scope>NUCLEOTIDE SEQUENCE [LARGE SCALE GENOMIC DNA]</scope>
    <source>
        <strain evidence="2 3">CAIM 1920</strain>
    </source>
</reference>
<dbReference type="Proteomes" id="UP000094936">
    <property type="component" value="Unassembled WGS sequence"/>
</dbReference>
<evidence type="ECO:0000313" key="2">
    <source>
        <dbReference type="EMBL" id="ODA34034.1"/>
    </source>
</evidence>
<proteinExistence type="predicted"/>